<feature type="transmembrane region" description="Helical" evidence="6">
    <location>
        <begin position="112"/>
        <end position="133"/>
    </location>
</feature>
<evidence type="ECO:0000256" key="5">
    <source>
        <dbReference type="ARBA" id="ARBA00023136"/>
    </source>
</evidence>
<evidence type="ECO:0000313" key="8">
    <source>
        <dbReference type="Proteomes" id="UP000186309"/>
    </source>
</evidence>
<dbReference type="GO" id="GO:0016020">
    <property type="term" value="C:membrane"/>
    <property type="evidence" value="ECO:0007669"/>
    <property type="project" value="UniProtKB-SubCell"/>
</dbReference>
<gene>
    <name evidence="7" type="primary">crtK-2</name>
    <name evidence="7" type="ORF">BSF38_01906</name>
</gene>
<dbReference type="AlphaFoldDB" id="A0A1U7CNE6"/>
<feature type="transmembrane region" description="Helical" evidence="6">
    <location>
        <begin position="140"/>
        <end position="160"/>
    </location>
</feature>
<keyword evidence="3 6" id="KW-0812">Transmembrane</keyword>
<comment type="subcellular location">
    <subcellularLocation>
        <location evidence="1">Membrane</location>
        <topology evidence="1">Multi-pass membrane protein</topology>
    </subcellularLocation>
</comment>
<evidence type="ECO:0000313" key="7">
    <source>
        <dbReference type="EMBL" id="APW60438.1"/>
    </source>
</evidence>
<dbReference type="PANTHER" id="PTHR10057">
    <property type="entry name" value="PERIPHERAL-TYPE BENZODIAZEPINE RECEPTOR"/>
    <property type="match status" value="1"/>
</dbReference>
<keyword evidence="4 6" id="KW-1133">Transmembrane helix</keyword>
<dbReference type="FunFam" id="1.20.1260.100:FF:000001">
    <property type="entry name" value="translocator protein 2"/>
    <property type="match status" value="1"/>
</dbReference>
<evidence type="ECO:0000256" key="4">
    <source>
        <dbReference type="ARBA" id="ARBA00022989"/>
    </source>
</evidence>
<dbReference type="Proteomes" id="UP000186309">
    <property type="component" value="Chromosome"/>
</dbReference>
<comment type="similarity">
    <text evidence="2">Belongs to the TspO/BZRP family.</text>
</comment>
<reference evidence="8" key="1">
    <citation type="submission" date="2016-12" db="EMBL/GenBank/DDBJ databases">
        <title>Comparative genomics of four Isosphaeraceae planctomycetes: a common pool of plasmids and glycoside hydrolase genes.</title>
        <authorList>
            <person name="Ivanova A."/>
        </authorList>
    </citation>
    <scope>NUCLEOTIDE SEQUENCE [LARGE SCALE GENOMIC DNA]</scope>
    <source>
        <strain evidence="8">PX4</strain>
    </source>
</reference>
<evidence type="ECO:0000256" key="2">
    <source>
        <dbReference type="ARBA" id="ARBA00007524"/>
    </source>
</evidence>
<dbReference type="Pfam" id="PF03073">
    <property type="entry name" value="TspO_MBR"/>
    <property type="match status" value="1"/>
</dbReference>
<evidence type="ECO:0000256" key="6">
    <source>
        <dbReference type="SAM" id="Phobius"/>
    </source>
</evidence>
<dbReference type="GO" id="GO:0033013">
    <property type="term" value="P:tetrapyrrole metabolic process"/>
    <property type="evidence" value="ECO:0007669"/>
    <property type="project" value="UniProtKB-ARBA"/>
</dbReference>
<dbReference type="STRING" id="1387353.BSF38_01906"/>
<dbReference type="InterPro" id="IPR038330">
    <property type="entry name" value="TspO/MBR-related_sf"/>
</dbReference>
<dbReference type="RefSeq" id="WP_210405697.1">
    <property type="nucleotide sequence ID" value="NZ_CP019082.1"/>
</dbReference>
<dbReference type="Gene3D" id="1.20.1260.100">
    <property type="entry name" value="TspO/MBR protein"/>
    <property type="match status" value="1"/>
</dbReference>
<dbReference type="InterPro" id="IPR004307">
    <property type="entry name" value="TspO_MBR"/>
</dbReference>
<dbReference type="CDD" id="cd15904">
    <property type="entry name" value="TSPO_MBR"/>
    <property type="match status" value="1"/>
</dbReference>
<keyword evidence="5 6" id="KW-0472">Membrane</keyword>
<name>A0A1U7CNE6_9BACT</name>
<dbReference type="KEGG" id="pbor:BSF38_01906"/>
<evidence type="ECO:0000256" key="1">
    <source>
        <dbReference type="ARBA" id="ARBA00004141"/>
    </source>
</evidence>
<accession>A0A1U7CNE6</accession>
<dbReference type="EMBL" id="CP019082">
    <property type="protein sequence ID" value="APW60438.1"/>
    <property type="molecule type" value="Genomic_DNA"/>
</dbReference>
<protein>
    <submittedName>
        <fullName evidence="7">Tryptophan-rich protein TspO</fullName>
    </submittedName>
</protein>
<evidence type="ECO:0000256" key="3">
    <source>
        <dbReference type="ARBA" id="ARBA00022692"/>
    </source>
</evidence>
<proteinExistence type="inferred from homology"/>
<sequence>MIRKRPLLLDLAGLLGFVILSFSAAAIGTAATIPNLSPWYAGLRKPPWIPPSSLFGPVWTVLYLLMSLAAWLVWRHRNTHREDVQTALGCFVFQLALNAAWSWLFFGLHQTGLAFAEILSLWLVIAATILSFFKISRGAALLLVPYLLWVSFAAVLNGAIHRLN</sequence>
<organism evidence="7 8">
    <name type="scientific">Paludisphaera borealis</name>
    <dbReference type="NCBI Taxonomy" id="1387353"/>
    <lineage>
        <taxon>Bacteria</taxon>
        <taxon>Pseudomonadati</taxon>
        <taxon>Planctomycetota</taxon>
        <taxon>Planctomycetia</taxon>
        <taxon>Isosphaerales</taxon>
        <taxon>Isosphaeraceae</taxon>
        <taxon>Paludisphaera</taxon>
    </lineage>
</organism>
<feature type="transmembrane region" description="Helical" evidence="6">
    <location>
        <begin position="54"/>
        <end position="74"/>
    </location>
</feature>
<keyword evidence="8" id="KW-1185">Reference proteome</keyword>
<dbReference type="PANTHER" id="PTHR10057:SF0">
    <property type="entry name" value="TRANSLOCATOR PROTEIN"/>
    <property type="match status" value="1"/>
</dbReference>
<feature type="transmembrane region" description="Helical" evidence="6">
    <location>
        <begin position="86"/>
        <end position="106"/>
    </location>
</feature>
<dbReference type="PIRSF" id="PIRSF005859">
    <property type="entry name" value="PBR"/>
    <property type="match status" value="1"/>
</dbReference>